<dbReference type="STRING" id="1336337.A0A3N4J305"/>
<evidence type="ECO:0000313" key="2">
    <source>
        <dbReference type="EMBL" id="RPA91478.1"/>
    </source>
</evidence>
<name>A0A3N4J305_9PEZI</name>
<evidence type="ECO:0000259" key="1">
    <source>
        <dbReference type="Pfam" id="PF13358"/>
    </source>
</evidence>
<dbReference type="InterPro" id="IPR036397">
    <property type="entry name" value="RNaseH_sf"/>
</dbReference>
<feature type="domain" description="Tc1-like transposase DDE" evidence="1">
    <location>
        <begin position="17"/>
        <end position="51"/>
    </location>
</feature>
<reference evidence="2 3" key="1">
    <citation type="journal article" date="2018" name="Nat. Ecol. Evol.">
        <title>Pezizomycetes genomes reveal the molecular basis of ectomycorrhizal truffle lifestyle.</title>
        <authorList>
            <person name="Murat C."/>
            <person name="Payen T."/>
            <person name="Noel B."/>
            <person name="Kuo A."/>
            <person name="Morin E."/>
            <person name="Chen J."/>
            <person name="Kohler A."/>
            <person name="Krizsan K."/>
            <person name="Balestrini R."/>
            <person name="Da Silva C."/>
            <person name="Montanini B."/>
            <person name="Hainaut M."/>
            <person name="Levati E."/>
            <person name="Barry K.W."/>
            <person name="Belfiori B."/>
            <person name="Cichocki N."/>
            <person name="Clum A."/>
            <person name="Dockter R.B."/>
            <person name="Fauchery L."/>
            <person name="Guy J."/>
            <person name="Iotti M."/>
            <person name="Le Tacon F."/>
            <person name="Lindquist E.A."/>
            <person name="Lipzen A."/>
            <person name="Malagnac F."/>
            <person name="Mello A."/>
            <person name="Molinier V."/>
            <person name="Miyauchi S."/>
            <person name="Poulain J."/>
            <person name="Riccioni C."/>
            <person name="Rubini A."/>
            <person name="Sitrit Y."/>
            <person name="Splivallo R."/>
            <person name="Traeger S."/>
            <person name="Wang M."/>
            <person name="Zifcakova L."/>
            <person name="Wipf D."/>
            <person name="Zambonelli A."/>
            <person name="Paolocci F."/>
            <person name="Nowrousian M."/>
            <person name="Ottonello S."/>
            <person name="Baldrian P."/>
            <person name="Spatafora J.W."/>
            <person name="Henrissat B."/>
            <person name="Nagy L.G."/>
            <person name="Aury J.M."/>
            <person name="Wincker P."/>
            <person name="Grigoriev I.V."/>
            <person name="Bonfante P."/>
            <person name="Martin F.M."/>
        </authorList>
    </citation>
    <scope>NUCLEOTIDE SEQUENCE [LARGE SCALE GENOMIC DNA]</scope>
    <source>
        <strain evidence="2 3">120613-1</strain>
    </source>
</reference>
<dbReference type="AlphaFoldDB" id="A0A3N4J305"/>
<evidence type="ECO:0000313" key="3">
    <source>
        <dbReference type="Proteomes" id="UP000276215"/>
    </source>
</evidence>
<dbReference type="Gene3D" id="3.30.420.10">
    <property type="entry name" value="Ribonuclease H-like superfamily/Ribonuclease H"/>
    <property type="match status" value="1"/>
</dbReference>
<dbReference type="OrthoDB" id="3559649at2759"/>
<dbReference type="Proteomes" id="UP000276215">
    <property type="component" value="Unassembled WGS sequence"/>
</dbReference>
<dbReference type="InterPro" id="IPR038717">
    <property type="entry name" value="Tc1-like_DDE_dom"/>
</dbReference>
<sequence>MGQVITSEYTTKHRIQLGIKRMDWPPHSPDLNPIENVWGIFKKGYRKAVWKRKRIPRNREELIGLAQEVWSVVPWGRIYGWIDRIPERVNFCLHRNGGPTQW</sequence>
<dbReference type="Pfam" id="PF13358">
    <property type="entry name" value="DDE_3"/>
    <property type="match status" value="1"/>
</dbReference>
<dbReference type="EMBL" id="ML120495">
    <property type="protein sequence ID" value="RPA91478.1"/>
    <property type="molecule type" value="Genomic_DNA"/>
</dbReference>
<keyword evidence="3" id="KW-1185">Reference proteome</keyword>
<dbReference type="GO" id="GO:0003676">
    <property type="term" value="F:nucleic acid binding"/>
    <property type="evidence" value="ECO:0007669"/>
    <property type="project" value="InterPro"/>
</dbReference>
<protein>
    <recommendedName>
        <fullName evidence="1">Tc1-like transposase DDE domain-containing protein</fullName>
    </recommendedName>
</protein>
<gene>
    <name evidence="2" type="ORF">L873DRAFT_303651</name>
</gene>
<proteinExistence type="predicted"/>
<organism evidence="2 3">
    <name type="scientific">Choiromyces venosus 120613-1</name>
    <dbReference type="NCBI Taxonomy" id="1336337"/>
    <lineage>
        <taxon>Eukaryota</taxon>
        <taxon>Fungi</taxon>
        <taxon>Dikarya</taxon>
        <taxon>Ascomycota</taxon>
        <taxon>Pezizomycotina</taxon>
        <taxon>Pezizomycetes</taxon>
        <taxon>Pezizales</taxon>
        <taxon>Tuberaceae</taxon>
        <taxon>Choiromyces</taxon>
    </lineage>
</organism>
<accession>A0A3N4J305</accession>